<comment type="caution">
    <text evidence="2">The sequence shown here is derived from an EMBL/GenBank/DDBJ whole genome shotgun (WGS) entry which is preliminary data.</text>
</comment>
<gene>
    <name evidence="2" type="ORF">ENR15_13310</name>
</gene>
<proteinExistence type="predicted"/>
<name>A0A7C3VPW2_9CYAN</name>
<protein>
    <recommendedName>
        <fullName evidence="1">DUF5615 domain-containing protein</fullName>
    </recommendedName>
</protein>
<dbReference type="AlphaFoldDB" id="A0A7C3VPW2"/>
<dbReference type="EMBL" id="DSPX01000131">
    <property type="protein sequence ID" value="HGG01590.1"/>
    <property type="molecule type" value="Genomic_DNA"/>
</dbReference>
<dbReference type="Pfam" id="PF18480">
    <property type="entry name" value="DUF5615"/>
    <property type="match status" value="1"/>
</dbReference>
<reference evidence="2" key="1">
    <citation type="journal article" date="2020" name="mSystems">
        <title>Genome- and Community-Level Interaction Insights into Carbon Utilization and Element Cycling Functions of Hydrothermarchaeota in Hydrothermal Sediment.</title>
        <authorList>
            <person name="Zhou Z."/>
            <person name="Liu Y."/>
            <person name="Xu W."/>
            <person name="Pan J."/>
            <person name="Luo Z.H."/>
            <person name="Li M."/>
        </authorList>
    </citation>
    <scope>NUCLEOTIDE SEQUENCE [LARGE SCALE GENOMIC DNA]</scope>
    <source>
        <strain evidence="2">SpSt-374</strain>
    </source>
</reference>
<evidence type="ECO:0000313" key="2">
    <source>
        <dbReference type="EMBL" id="HGG01590.1"/>
    </source>
</evidence>
<evidence type="ECO:0000259" key="1">
    <source>
        <dbReference type="Pfam" id="PF18480"/>
    </source>
</evidence>
<feature type="domain" description="DUF5615" evidence="1">
    <location>
        <begin position="5"/>
        <end position="103"/>
    </location>
</feature>
<accession>A0A7C3VPW2</accession>
<sequence length="123" mass="14006">MSKIRLYVDEDAVERGLVQGLRNAGLDVMTTADSNRLSFPDEEQLIWATEQGRVIYSFNRRDFNRLHSIFLAEGRSHAGIILAQQQRYSVGSQLRGILRLMAVKSAEDMINQLEFLGSYIRGD</sequence>
<dbReference type="InterPro" id="IPR041049">
    <property type="entry name" value="DUF5615"/>
</dbReference>
<organism evidence="2">
    <name type="scientific">Planktothricoides sp. SpSt-374</name>
    <dbReference type="NCBI Taxonomy" id="2282167"/>
    <lineage>
        <taxon>Bacteria</taxon>
        <taxon>Bacillati</taxon>
        <taxon>Cyanobacteriota</taxon>
        <taxon>Cyanophyceae</taxon>
        <taxon>Oscillatoriophycideae</taxon>
        <taxon>Oscillatoriales</taxon>
        <taxon>Oscillatoriaceae</taxon>
        <taxon>Planktothricoides</taxon>
    </lineage>
</organism>